<protein>
    <recommendedName>
        <fullName evidence="1">LTD domain-containing protein</fullName>
    </recommendedName>
</protein>
<dbReference type="PROSITE" id="PS51841">
    <property type="entry name" value="LTD"/>
    <property type="match status" value="1"/>
</dbReference>
<dbReference type="Pfam" id="PF00932">
    <property type="entry name" value="LTD"/>
    <property type="match status" value="1"/>
</dbReference>
<proteinExistence type="predicted"/>
<comment type="caution">
    <text evidence="2">The sequence shown here is derived from an EMBL/GenBank/DDBJ whole genome shotgun (WGS) entry which is preliminary data.</text>
</comment>
<evidence type="ECO:0000259" key="1">
    <source>
        <dbReference type="PROSITE" id="PS51841"/>
    </source>
</evidence>
<reference evidence="2 3" key="1">
    <citation type="journal article" date="2016" name="Nat. Commun.">
        <title>Thousands of microbial genomes shed light on interconnected biogeochemical processes in an aquifer system.</title>
        <authorList>
            <person name="Anantharaman K."/>
            <person name="Brown C.T."/>
            <person name="Hug L.A."/>
            <person name="Sharon I."/>
            <person name="Castelle C.J."/>
            <person name="Probst A.J."/>
            <person name="Thomas B.C."/>
            <person name="Singh A."/>
            <person name="Wilkins M.J."/>
            <person name="Karaoz U."/>
            <person name="Brodie E.L."/>
            <person name="Williams K.H."/>
            <person name="Hubbard S.S."/>
            <person name="Banfield J.F."/>
        </authorList>
    </citation>
    <scope>NUCLEOTIDE SEQUENCE [LARGE SCALE GENOMIC DNA]</scope>
</reference>
<organism evidence="2 3">
    <name type="scientific">Candidatus Magasanikbacteria bacterium RIFCSPHIGHO2_02_FULL_45_10</name>
    <dbReference type="NCBI Taxonomy" id="1798679"/>
    <lineage>
        <taxon>Bacteria</taxon>
        <taxon>Candidatus Magasanikiibacteriota</taxon>
    </lineage>
</organism>
<dbReference type="Proteomes" id="UP000176413">
    <property type="component" value="Unassembled WGS sequence"/>
</dbReference>
<dbReference type="Gene3D" id="1.10.575.10">
    <property type="entry name" value="P1 Nuclease"/>
    <property type="match status" value="1"/>
</dbReference>
<evidence type="ECO:0000313" key="3">
    <source>
        <dbReference type="Proteomes" id="UP000176413"/>
    </source>
</evidence>
<gene>
    <name evidence="2" type="ORF">A3D53_01265</name>
</gene>
<name>A0A1F6MCE6_9BACT</name>
<dbReference type="Gene3D" id="2.60.40.1260">
    <property type="entry name" value="Lamin Tail domain"/>
    <property type="match status" value="1"/>
</dbReference>
<sequence length="1143" mass="126022">MNKRRGLAVALVSAIFLAIPIWLQSYSERSTHPALTYEMIALFNESFPKLALSKQEIEWVIQGSRDEDIWPRWINHFYNPTTNSGWGAQKFGWFPSSMAINLAKLLLSDYPPVPSKYWAVMPNIQAQYKNFGGDRTWQRALYEWSHDNKYEAYYTLGHILHLLEDATVPDHTRDDTHAHPLQSLTGDIGSPYELYAEQYIRDNEGTNLPITASALFAANFRPIILSRLVDYFEVLAGYSHSYFFSKDTIIGFPLPVIISSDDDYGYGKDKDGGIFLLARKRLQRGLGFSLNVVFSLNDPIYDAPILEAYFKRLSKEAILYGAGAIKLFRDEADEVKQSNVVLTKPQEKKGVVSLLNSLKNLKSVLPSATLSPDDKTDITEPLEYNAKTVSVVFAPVTPYTAEASSSSFLPELITISGSGSSSVAPQKIENSFEKIFDDEDQVVHIQPFSFSAVTSSDNFSYTAPSLVEIVIANVLTSTVGSSPETDVSSTINVSSTTTLTVVSNTLAISNITTSTIISLILPDETFTTTTTTPTTTPTTTTEVLVGDPAHIIINEIAWAGTSSDYPLDEWIELYNPTDSSIDLAGWKIVVGEVSVYWQKINNMIVEPKGYFLLEKRRDETLREITADVVYGDAILRNTGDKVALYNVQGGLVDEVDFLQGWPEQSSHGYRSLERIDSNNFAFDSANWRPSNDFRMLGKSYNGGLIYGSPRQANNGNVALNYRQEAPVRILKKEDNPYLLGYYEIPIGFKLIIGPGVVIKGYYPDSKMDIFGELEIQGNAAESVRMTSGKPQPKAGDWQGLWFHPGSVGNIVGLVMEYAGKDFRVNNFIYTGHVGQAIRAEQSTITISDSIFRENSSTTLYAYQSTSSVSHSSFATGKRAIEALGGNVHIESARFDSFIDPAGPIWIIGSWPNINEESIFINNVFNGPTIIAASLTSSARIFAAWPYHLNNIIVPTTTELIIDPGANIRLDPAGVLQIDGSLLAVGTDDLPIHFLPFDPVVSWGSLRFKGSGILRNIVAVHGNNNYPLPPGAAGMVMVENGKVAIEKSVLLDADNAGNTILSNFSDLQIVDSLIGQSEKRAFPTTGIGLNGGSLFLTNVTFKNLETGIRNQSLPLADLYQTSMDDNFINVDYHFDPPLFDVPSL</sequence>
<dbReference type="EMBL" id="MFQA01000005">
    <property type="protein sequence ID" value="OGH69337.1"/>
    <property type="molecule type" value="Genomic_DNA"/>
</dbReference>
<dbReference type="AlphaFoldDB" id="A0A1F6MCE6"/>
<dbReference type="InterPro" id="IPR001322">
    <property type="entry name" value="Lamin_tail_dom"/>
</dbReference>
<dbReference type="SUPFAM" id="SSF74853">
    <property type="entry name" value="Lamin A/C globular tail domain"/>
    <property type="match status" value="1"/>
</dbReference>
<dbReference type="InterPro" id="IPR008947">
    <property type="entry name" value="PLipase_C/P1_nuclease_dom_sf"/>
</dbReference>
<dbReference type="SUPFAM" id="SSF48537">
    <property type="entry name" value="Phospholipase C/P1 nuclease"/>
    <property type="match status" value="1"/>
</dbReference>
<accession>A0A1F6MCE6</accession>
<feature type="domain" description="LTD" evidence="1">
    <location>
        <begin position="531"/>
        <end position="684"/>
    </location>
</feature>
<dbReference type="InterPro" id="IPR036415">
    <property type="entry name" value="Lamin_tail_dom_sf"/>
</dbReference>
<evidence type="ECO:0000313" key="2">
    <source>
        <dbReference type="EMBL" id="OGH69337.1"/>
    </source>
</evidence>
<dbReference type="GO" id="GO:0016788">
    <property type="term" value="F:hydrolase activity, acting on ester bonds"/>
    <property type="evidence" value="ECO:0007669"/>
    <property type="project" value="InterPro"/>
</dbReference>